<proteinExistence type="predicted"/>
<sequence length="346" mass="38947">MESPNCSEKKLEDRMEKLATSHEDLVRYVTESLEKLNQQMSSKNEMGDNSANKSGGRSGTGSGQKWSSSFNSFAPKTLKIDFPLHDSRDDPTAWTRSVIEYQCKFERLLAKAGALTQDRKVTCFITALKDSIRTDVQANHRTTLVMAIDLAKLFEARDQAQRRTNIPVVRPANPPRKNIGYKDRSSITTPTIKKMTTDELSERRKKGLCFHCNERYAPGHNCKKLFMIEASWEDKDGDVEMEIEGKDVEQSPEISLHAMAGNESPKTMRIWGKLMGQLVVAFIDWGSTHNFISSQTAQRINLHPNSNGRLEVMVALGEKLSTPGKCSNVQLRNSIAEDPWTNSMGF</sequence>
<keyword evidence="2" id="KW-1185">Reference proteome</keyword>
<reference evidence="2" key="1">
    <citation type="journal article" date="2023" name="G3 (Bethesda)">
        <title>Genome assembly and association tests identify interacting loci associated with vigor, precocity, and sex in interspecific pistachio rootstocks.</title>
        <authorList>
            <person name="Palmer W."/>
            <person name="Jacygrad E."/>
            <person name="Sagayaradj S."/>
            <person name="Cavanaugh K."/>
            <person name="Han R."/>
            <person name="Bertier L."/>
            <person name="Beede B."/>
            <person name="Kafkas S."/>
            <person name="Golino D."/>
            <person name="Preece J."/>
            <person name="Michelmore R."/>
        </authorList>
    </citation>
    <scope>NUCLEOTIDE SEQUENCE [LARGE SCALE GENOMIC DNA]</scope>
</reference>
<evidence type="ECO:0000313" key="1">
    <source>
        <dbReference type="EMBL" id="KAJ0014031.1"/>
    </source>
</evidence>
<accession>A0ACC0XDC3</accession>
<organism evidence="1 2">
    <name type="scientific">Pistacia integerrima</name>
    <dbReference type="NCBI Taxonomy" id="434235"/>
    <lineage>
        <taxon>Eukaryota</taxon>
        <taxon>Viridiplantae</taxon>
        <taxon>Streptophyta</taxon>
        <taxon>Embryophyta</taxon>
        <taxon>Tracheophyta</taxon>
        <taxon>Spermatophyta</taxon>
        <taxon>Magnoliopsida</taxon>
        <taxon>eudicotyledons</taxon>
        <taxon>Gunneridae</taxon>
        <taxon>Pentapetalae</taxon>
        <taxon>rosids</taxon>
        <taxon>malvids</taxon>
        <taxon>Sapindales</taxon>
        <taxon>Anacardiaceae</taxon>
        <taxon>Pistacia</taxon>
    </lineage>
</organism>
<name>A0ACC0XDC3_9ROSI</name>
<dbReference type="EMBL" id="CM047748">
    <property type="protein sequence ID" value="KAJ0014031.1"/>
    <property type="molecule type" value="Genomic_DNA"/>
</dbReference>
<evidence type="ECO:0000313" key="2">
    <source>
        <dbReference type="Proteomes" id="UP001163603"/>
    </source>
</evidence>
<dbReference type="Proteomes" id="UP001163603">
    <property type="component" value="Chromosome 13"/>
</dbReference>
<protein>
    <submittedName>
        <fullName evidence="1">Uncharacterized protein</fullName>
    </submittedName>
</protein>
<comment type="caution">
    <text evidence="1">The sequence shown here is derived from an EMBL/GenBank/DDBJ whole genome shotgun (WGS) entry which is preliminary data.</text>
</comment>
<gene>
    <name evidence="1" type="ORF">Pint_20314</name>
</gene>